<reference evidence="3" key="1">
    <citation type="journal article" date="2019" name="Int. J. Syst. Evol. Microbiol.">
        <title>The Global Catalogue of Microorganisms (GCM) 10K type strain sequencing project: providing services to taxonomists for standard genome sequencing and annotation.</title>
        <authorList>
            <consortium name="The Broad Institute Genomics Platform"/>
            <consortium name="The Broad Institute Genome Sequencing Center for Infectious Disease"/>
            <person name="Wu L."/>
            <person name="Ma J."/>
        </authorList>
    </citation>
    <scope>NUCLEOTIDE SEQUENCE [LARGE SCALE GENOMIC DNA]</scope>
    <source>
        <strain evidence="3">TBRC 1826</strain>
    </source>
</reference>
<comment type="caution">
    <text evidence="2">The sequence shown here is derived from an EMBL/GenBank/DDBJ whole genome shotgun (WGS) entry which is preliminary data.</text>
</comment>
<dbReference type="EMBL" id="JBHSBH010000003">
    <property type="protein sequence ID" value="MFC3995045.1"/>
    <property type="molecule type" value="Genomic_DNA"/>
</dbReference>
<sequence length="57" mass="6395">MNRWHKSSYSQNGGQCVEVSEGAVTAVRDTQHRDRGTLEFAAAEWGRFIQGIKADEL</sequence>
<dbReference type="Proteomes" id="UP001595847">
    <property type="component" value="Unassembled WGS sequence"/>
</dbReference>
<feature type="domain" description="DUF397" evidence="1">
    <location>
        <begin position="3"/>
        <end position="53"/>
    </location>
</feature>
<dbReference type="RefSeq" id="WP_378529880.1">
    <property type="nucleotide sequence ID" value="NZ_JBHSBH010000003.1"/>
</dbReference>
<evidence type="ECO:0000313" key="2">
    <source>
        <dbReference type="EMBL" id="MFC3995045.1"/>
    </source>
</evidence>
<organism evidence="2 3">
    <name type="scientific">Nocardiopsis sediminis</name>
    <dbReference type="NCBI Taxonomy" id="1778267"/>
    <lineage>
        <taxon>Bacteria</taxon>
        <taxon>Bacillati</taxon>
        <taxon>Actinomycetota</taxon>
        <taxon>Actinomycetes</taxon>
        <taxon>Streptosporangiales</taxon>
        <taxon>Nocardiopsidaceae</taxon>
        <taxon>Nocardiopsis</taxon>
    </lineage>
</organism>
<dbReference type="InterPro" id="IPR007278">
    <property type="entry name" value="DUF397"/>
</dbReference>
<evidence type="ECO:0000313" key="3">
    <source>
        <dbReference type="Proteomes" id="UP001595847"/>
    </source>
</evidence>
<evidence type="ECO:0000259" key="1">
    <source>
        <dbReference type="Pfam" id="PF04149"/>
    </source>
</evidence>
<name>A0ABV8FFZ8_9ACTN</name>
<protein>
    <submittedName>
        <fullName evidence="2">DUF397 domain-containing protein</fullName>
    </submittedName>
</protein>
<dbReference type="Pfam" id="PF04149">
    <property type="entry name" value="DUF397"/>
    <property type="match status" value="1"/>
</dbReference>
<gene>
    <name evidence="2" type="ORF">ACFOVU_03910</name>
</gene>
<keyword evidence="3" id="KW-1185">Reference proteome</keyword>
<accession>A0ABV8FFZ8</accession>
<proteinExistence type="predicted"/>